<dbReference type="Pfam" id="PF09339">
    <property type="entry name" value="HTH_IclR"/>
    <property type="match status" value="1"/>
</dbReference>
<dbReference type="PANTHER" id="PTHR30136:SF39">
    <property type="entry name" value="TRANSCRIPTIONAL REGULATORY PROTEIN"/>
    <property type="match status" value="1"/>
</dbReference>
<accession>A0A5Q0M552</accession>
<feature type="domain" description="HTH iclR-type" evidence="4">
    <location>
        <begin position="28"/>
        <end position="91"/>
    </location>
</feature>
<reference evidence="6 7" key="1">
    <citation type="submission" date="2019-10" db="EMBL/GenBank/DDBJ databases">
        <title>Complete genome sequence of Variovorax paradoxus 5C-2.</title>
        <authorList>
            <person name="Gogoleva N.E."/>
            <person name="Balkin A.S."/>
        </authorList>
    </citation>
    <scope>NUCLEOTIDE SEQUENCE [LARGE SCALE GENOMIC DNA]</scope>
    <source>
        <strain evidence="6 7">5C-2</strain>
    </source>
</reference>
<dbReference type="SMART" id="SM00346">
    <property type="entry name" value="HTH_ICLR"/>
    <property type="match status" value="1"/>
</dbReference>
<dbReference type="Gene3D" id="1.10.10.10">
    <property type="entry name" value="Winged helix-like DNA-binding domain superfamily/Winged helix DNA-binding domain"/>
    <property type="match status" value="1"/>
</dbReference>
<organism evidence="6 7">
    <name type="scientific">Variovorax paradoxus</name>
    <dbReference type="NCBI Taxonomy" id="34073"/>
    <lineage>
        <taxon>Bacteria</taxon>
        <taxon>Pseudomonadati</taxon>
        <taxon>Pseudomonadota</taxon>
        <taxon>Betaproteobacteria</taxon>
        <taxon>Burkholderiales</taxon>
        <taxon>Comamonadaceae</taxon>
        <taxon>Variovorax</taxon>
    </lineage>
</organism>
<evidence type="ECO:0000313" key="6">
    <source>
        <dbReference type="EMBL" id="QFZ84663.1"/>
    </source>
</evidence>
<sequence length="281" mass="29925">MDLYLETSQAMTDNKDRGDAERGAASASQTLDRAIHLVRLISAARGTGLALSDLVRLAGLTKPTTRRLLVSLIDNGMVEQDLESRRYHLGPETYAFGVIAAERFGIHRLAADSLIRLAALSGDAALLSVQHGTEWVCLSREEGSFPLRSHVLQPGDRHPVGAGAAGLALIAGLSDEDIAGMLAVNADRLVADYPGHPLDALRRQIAETQANGYALNSGYVIKGSWGIAVAFRDPRSHTHAALTIAGVESRFTGGRVEELAALLINEKTLLEQRLGGAAHPS</sequence>
<feature type="domain" description="IclR-ED" evidence="5">
    <location>
        <begin position="92"/>
        <end position="276"/>
    </location>
</feature>
<keyword evidence="2" id="KW-0238">DNA-binding</keyword>
<dbReference type="PANTHER" id="PTHR30136">
    <property type="entry name" value="HELIX-TURN-HELIX TRANSCRIPTIONAL REGULATOR, ICLR FAMILY"/>
    <property type="match status" value="1"/>
</dbReference>
<dbReference type="InterPro" id="IPR036390">
    <property type="entry name" value="WH_DNA-bd_sf"/>
</dbReference>
<dbReference type="GO" id="GO:0003700">
    <property type="term" value="F:DNA-binding transcription factor activity"/>
    <property type="evidence" value="ECO:0007669"/>
    <property type="project" value="TreeGrafter"/>
</dbReference>
<dbReference type="InterPro" id="IPR005471">
    <property type="entry name" value="Tscrpt_reg_IclR_N"/>
</dbReference>
<proteinExistence type="predicted"/>
<dbReference type="Gene3D" id="3.30.450.40">
    <property type="match status" value="1"/>
</dbReference>
<dbReference type="SUPFAM" id="SSF46785">
    <property type="entry name" value="Winged helix' DNA-binding domain"/>
    <property type="match status" value="1"/>
</dbReference>
<evidence type="ECO:0000259" key="5">
    <source>
        <dbReference type="PROSITE" id="PS51078"/>
    </source>
</evidence>
<evidence type="ECO:0000256" key="3">
    <source>
        <dbReference type="ARBA" id="ARBA00023163"/>
    </source>
</evidence>
<evidence type="ECO:0000256" key="1">
    <source>
        <dbReference type="ARBA" id="ARBA00023015"/>
    </source>
</evidence>
<keyword evidence="1" id="KW-0805">Transcription regulation</keyword>
<evidence type="ECO:0000259" key="4">
    <source>
        <dbReference type="PROSITE" id="PS51077"/>
    </source>
</evidence>
<dbReference type="PROSITE" id="PS51078">
    <property type="entry name" value="ICLR_ED"/>
    <property type="match status" value="1"/>
</dbReference>
<dbReference type="PROSITE" id="PS51077">
    <property type="entry name" value="HTH_ICLR"/>
    <property type="match status" value="1"/>
</dbReference>
<keyword evidence="3" id="KW-0804">Transcription</keyword>
<dbReference type="AlphaFoldDB" id="A0A5Q0M552"/>
<dbReference type="Proteomes" id="UP000326780">
    <property type="component" value="Chromosome"/>
</dbReference>
<name>A0A5Q0M552_VARPD</name>
<dbReference type="InterPro" id="IPR029016">
    <property type="entry name" value="GAF-like_dom_sf"/>
</dbReference>
<evidence type="ECO:0000256" key="2">
    <source>
        <dbReference type="ARBA" id="ARBA00023125"/>
    </source>
</evidence>
<protein>
    <submittedName>
        <fullName evidence="6">Helix-turn-helix domain-containing protein</fullName>
    </submittedName>
</protein>
<dbReference type="GO" id="GO:0003677">
    <property type="term" value="F:DNA binding"/>
    <property type="evidence" value="ECO:0007669"/>
    <property type="project" value="UniProtKB-KW"/>
</dbReference>
<dbReference type="InterPro" id="IPR036388">
    <property type="entry name" value="WH-like_DNA-bd_sf"/>
</dbReference>
<evidence type="ECO:0000313" key="7">
    <source>
        <dbReference type="Proteomes" id="UP000326780"/>
    </source>
</evidence>
<dbReference type="Pfam" id="PF01614">
    <property type="entry name" value="IclR_C"/>
    <property type="match status" value="1"/>
</dbReference>
<dbReference type="EMBL" id="CP045644">
    <property type="protein sequence ID" value="QFZ84663.1"/>
    <property type="molecule type" value="Genomic_DNA"/>
</dbReference>
<dbReference type="GO" id="GO:0045892">
    <property type="term" value="P:negative regulation of DNA-templated transcription"/>
    <property type="evidence" value="ECO:0007669"/>
    <property type="project" value="TreeGrafter"/>
</dbReference>
<dbReference type="SUPFAM" id="SSF55781">
    <property type="entry name" value="GAF domain-like"/>
    <property type="match status" value="1"/>
</dbReference>
<dbReference type="InterPro" id="IPR014757">
    <property type="entry name" value="Tscrpt_reg_IclR_C"/>
</dbReference>
<gene>
    <name evidence="6" type="ORF">GFK26_18745</name>
</gene>
<dbReference type="InterPro" id="IPR050707">
    <property type="entry name" value="HTH_MetabolicPath_Reg"/>
</dbReference>